<name>A0A6I4UW46_9SPHN</name>
<accession>A0A6I4UW46</accession>
<dbReference type="OrthoDB" id="7595214at2"/>
<protein>
    <submittedName>
        <fullName evidence="1">Uncharacterized protein</fullName>
    </submittedName>
</protein>
<organism evidence="1 2">
    <name type="scientific">Croceibacterium soli</name>
    <dbReference type="NCBI Taxonomy" id="1739690"/>
    <lineage>
        <taxon>Bacteria</taxon>
        <taxon>Pseudomonadati</taxon>
        <taxon>Pseudomonadota</taxon>
        <taxon>Alphaproteobacteria</taxon>
        <taxon>Sphingomonadales</taxon>
        <taxon>Erythrobacteraceae</taxon>
        <taxon>Croceibacterium</taxon>
    </lineage>
</organism>
<dbReference type="EMBL" id="WTYK01000003">
    <property type="protein sequence ID" value="MXP41235.1"/>
    <property type="molecule type" value="Genomic_DNA"/>
</dbReference>
<proteinExistence type="predicted"/>
<evidence type="ECO:0000313" key="1">
    <source>
        <dbReference type="EMBL" id="MXP41235.1"/>
    </source>
</evidence>
<dbReference type="AlphaFoldDB" id="A0A6I4UW46"/>
<reference evidence="1 2" key="1">
    <citation type="submission" date="2019-12" db="EMBL/GenBank/DDBJ databases">
        <title>Genomic-based taxomic classification of the family Erythrobacteraceae.</title>
        <authorList>
            <person name="Xu L."/>
        </authorList>
    </citation>
    <scope>NUCLEOTIDE SEQUENCE [LARGE SCALE GENOMIC DNA]</scope>
    <source>
        <strain evidence="1 2">MCCC 1K02066</strain>
    </source>
</reference>
<sequence length="213" mass="23345">MSETLELPSEPGDFADQEAAARTLADGKWISASEALDMVSQGRRDEGEPGDAICFRAENGEVRARARRWITIENGRTYEWLDELIPRDFWCDRDMRKDWSLGDFKSTIYLEGAEFEVTALGVTFELSDIEAISGALTSGRSLTVSKRGRPKGSGGHGAVDAIIVEKMRQYLSNNPGKTVYSTAGLFAGQAAGGGCFETKQRRLCAAYKKAFPS</sequence>
<dbReference type="Proteomes" id="UP000469159">
    <property type="component" value="Unassembled WGS sequence"/>
</dbReference>
<comment type="caution">
    <text evidence="1">The sequence shown here is derived from an EMBL/GenBank/DDBJ whole genome shotgun (WGS) entry which is preliminary data.</text>
</comment>
<gene>
    <name evidence="1" type="ORF">GRI75_06210</name>
</gene>
<keyword evidence="2" id="KW-1185">Reference proteome</keyword>
<dbReference type="RefSeq" id="WP_160746100.1">
    <property type="nucleotide sequence ID" value="NZ_WTYK01000003.1"/>
</dbReference>
<evidence type="ECO:0000313" key="2">
    <source>
        <dbReference type="Proteomes" id="UP000469159"/>
    </source>
</evidence>